<keyword evidence="3" id="KW-1185">Reference proteome</keyword>
<accession>A0A1G9IDK3</accession>
<dbReference type="Proteomes" id="UP000199155">
    <property type="component" value="Unassembled WGS sequence"/>
</dbReference>
<feature type="transmembrane region" description="Helical" evidence="1">
    <location>
        <begin position="6"/>
        <end position="26"/>
    </location>
</feature>
<keyword evidence="1" id="KW-1133">Transmembrane helix</keyword>
<reference evidence="2 3" key="1">
    <citation type="submission" date="2016-10" db="EMBL/GenBank/DDBJ databases">
        <authorList>
            <person name="de Groot N.N."/>
        </authorList>
    </citation>
    <scope>NUCLEOTIDE SEQUENCE [LARGE SCALE GENOMIC DNA]</scope>
    <source>
        <strain evidence="2 3">CGMCC 4.5727</strain>
    </source>
</reference>
<dbReference type="RefSeq" id="WP_093617233.1">
    <property type="nucleotide sequence ID" value="NZ_FNFF01000023.1"/>
</dbReference>
<evidence type="ECO:0000313" key="3">
    <source>
        <dbReference type="Proteomes" id="UP000199155"/>
    </source>
</evidence>
<protein>
    <submittedName>
        <fullName evidence="2">Uncharacterized protein</fullName>
    </submittedName>
</protein>
<sequence length="158" mass="15906">MVLVSAAFFLVVLVGSLVGAVALFGYGIGQLLPGAATARDRVLRGSAALTGAAAVALVAWGLLCVGGTVVSAEDGGADSSPIIPCRTGDADRDALITDYSVSYVPLGFKCTRSDGGRYLTDDVPPYVNPGIAAFGLTGIGAAFTVAFRAKSAVRHTAL</sequence>
<evidence type="ECO:0000256" key="1">
    <source>
        <dbReference type="SAM" id="Phobius"/>
    </source>
</evidence>
<name>A0A1G9IDK3_9ACTN</name>
<keyword evidence="1" id="KW-0812">Transmembrane</keyword>
<gene>
    <name evidence="2" type="ORF">SAMN05421806_1232</name>
</gene>
<organism evidence="2 3">
    <name type="scientific">Streptomyces indicus</name>
    <dbReference type="NCBI Taxonomy" id="417292"/>
    <lineage>
        <taxon>Bacteria</taxon>
        <taxon>Bacillati</taxon>
        <taxon>Actinomycetota</taxon>
        <taxon>Actinomycetes</taxon>
        <taxon>Kitasatosporales</taxon>
        <taxon>Streptomycetaceae</taxon>
        <taxon>Streptomyces</taxon>
    </lineage>
</organism>
<dbReference type="AlphaFoldDB" id="A0A1G9IDK3"/>
<feature type="transmembrane region" description="Helical" evidence="1">
    <location>
        <begin position="126"/>
        <end position="147"/>
    </location>
</feature>
<proteinExistence type="predicted"/>
<feature type="transmembrane region" description="Helical" evidence="1">
    <location>
        <begin position="47"/>
        <end position="70"/>
    </location>
</feature>
<evidence type="ECO:0000313" key="2">
    <source>
        <dbReference type="EMBL" id="SDL23289.1"/>
    </source>
</evidence>
<keyword evidence="1" id="KW-0472">Membrane</keyword>
<dbReference type="OrthoDB" id="3483677at2"/>
<dbReference type="EMBL" id="FNFF01000023">
    <property type="protein sequence ID" value="SDL23289.1"/>
    <property type="molecule type" value="Genomic_DNA"/>
</dbReference>